<evidence type="ECO:0000313" key="10">
    <source>
        <dbReference type="EMBL" id="BCZ46209.1"/>
    </source>
</evidence>
<keyword evidence="11" id="KW-1185">Reference proteome</keyword>
<dbReference type="PANTHER" id="PTHR30607:SF2">
    <property type="entry name" value="POTASSIUM-TRANSPORTING ATPASE POTASSIUM-BINDING SUBUNIT"/>
    <property type="match status" value="1"/>
</dbReference>
<dbReference type="HAMAP" id="MF_00275">
    <property type="entry name" value="KdpA"/>
    <property type="match status" value="1"/>
</dbReference>
<accession>A0ABN6IVN5</accession>
<keyword evidence="2 9" id="KW-1003">Cell membrane</keyword>
<keyword evidence="5 9" id="KW-0630">Potassium</keyword>
<evidence type="ECO:0000256" key="4">
    <source>
        <dbReference type="ARBA" id="ARBA00022692"/>
    </source>
</evidence>
<evidence type="ECO:0000256" key="9">
    <source>
        <dbReference type="HAMAP-Rule" id="MF_00275"/>
    </source>
</evidence>
<comment type="subunit">
    <text evidence="9">The system is composed of three essential subunits: KdpA, KdpB and KdpC.</text>
</comment>
<keyword evidence="6 9" id="KW-1133">Transmembrane helix</keyword>
<keyword evidence="1 9" id="KW-0813">Transport</keyword>
<evidence type="ECO:0000256" key="1">
    <source>
        <dbReference type="ARBA" id="ARBA00022448"/>
    </source>
</evidence>
<feature type="transmembrane region" description="Helical" evidence="9">
    <location>
        <begin position="247"/>
        <end position="266"/>
    </location>
</feature>
<feature type="transmembrane region" description="Helical" evidence="9">
    <location>
        <begin position="415"/>
        <end position="434"/>
    </location>
</feature>
<proteinExistence type="inferred from homology"/>
<dbReference type="RefSeq" id="WP_224037718.1">
    <property type="nucleotide sequence ID" value="NZ_AP024849.1"/>
</dbReference>
<evidence type="ECO:0000256" key="2">
    <source>
        <dbReference type="ARBA" id="ARBA00022475"/>
    </source>
</evidence>
<dbReference type="EMBL" id="AP024849">
    <property type="protein sequence ID" value="BCZ46209.1"/>
    <property type="molecule type" value="Genomic_DNA"/>
</dbReference>
<name>A0ABN6IVN5_9CLOT</name>
<keyword evidence="8 9" id="KW-0472">Membrane</keyword>
<protein>
    <recommendedName>
        <fullName evidence="9">Potassium-transporting ATPase potassium-binding subunit</fullName>
    </recommendedName>
    <alternativeName>
        <fullName evidence="9">ATP phosphohydrolase [potassium-transporting] A chain</fullName>
    </alternativeName>
    <alternativeName>
        <fullName evidence="9">Potassium-binding and translocating subunit A</fullName>
    </alternativeName>
    <alternativeName>
        <fullName evidence="9">Potassium-translocating ATPase A chain</fullName>
    </alternativeName>
</protein>
<evidence type="ECO:0000313" key="11">
    <source>
        <dbReference type="Proteomes" id="UP000824633"/>
    </source>
</evidence>
<dbReference type="Pfam" id="PF03814">
    <property type="entry name" value="KdpA"/>
    <property type="match status" value="1"/>
</dbReference>
<keyword evidence="7 9" id="KW-0406">Ion transport</keyword>
<evidence type="ECO:0000256" key="7">
    <source>
        <dbReference type="ARBA" id="ARBA00023065"/>
    </source>
</evidence>
<evidence type="ECO:0000256" key="6">
    <source>
        <dbReference type="ARBA" id="ARBA00022989"/>
    </source>
</evidence>
<organism evidence="10 11">
    <name type="scientific">Clostridium gelidum</name>
    <dbReference type="NCBI Taxonomy" id="704125"/>
    <lineage>
        <taxon>Bacteria</taxon>
        <taxon>Bacillati</taxon>
        <taxon>Bacillota</taxon>
        <taxon>Clostridia</taxon>
        <taxon>Eubacteriales</taxon>
        <taxon>Clostridiaceae</taxon>
        <taxon>Clostridium</taxon>
    </lineage>
</organism>
<comment type="function">
    <text evidence="9">Part of the high-affinity ATP-driven potassium transport (or Kdp) system, which catalyzes the hydrolysis of ATP coupled with the electrogenic transport of potassium into the cytoplasm. This subunit binds the extracellular potassium ions and delivers the ions to the membrane domain of KdpB through an intramembrane tunnel.</text>
</comment>
<evidence type="ECO:0000256" key="3">
    <source>
        <dbReference type="ARBA" id="ARBA00022538"/>
    </source>
</evidence>
<dbReference type="PANTHER" id="PTHR30607">
    <property type="entry name" value="POTASSIUM-TRANSPORTING ATPASE A CHAIN"/>
    <property type="match status" value="1"/>
</dbReference>
<feature type="transmembrane region" description="Helical" evidence="9">
    <location>
        <begin position="472"/>
        <end position="498"/>
    </location>
</feature>
<feature type="transmembrane region" description="Helical" evidence="9">
    <location>
        <begin position="278"/>
        <end position="298"/>
    </location>
</feature>
<evidence type="ECO:0000256" key="5">
    <source>
        <dbReference type="ARBA" id="ARBA00022958"/>
    </source>
</evidence>
<reference evidence="11" key="1">
    <citation type="submission" date="2021-07" db="EMBL/GenBank/DDBJ databases">
        <title>Complete genome sequencing of a Clostridium isolate.</title>
        <authorList>
            <person name="Ueki A."/>
            <person name="Tonouchi A."/>
        </authorList>
    </citation>
    <scope>NUCLEOTIDE SEQUENCE [LARGE SCALE GENOMIC DNA]</scope>
    <source>
        <strain evidence="11">C5S11</strain>
    </source>
</reference>
<feature type="transmembrane region" description="Helical" evidence="9">
    <location>
        <begin position="130"/>
        <end position="152"/>
    </location>
</feature>
<comment type="similarity">
    <text evidence="9">Belongs to the KdpA family.</text>
</comment>
<dbReference type="NCBIfam" id="TIGR00680">
    <property type="entry name" value="kdpA"/>
    <property type="match status" value="1"/>
</dbReference>
<feature type="transmembrane region" description="Helical" evidence="9">
    <location>
        <begin position="65"/>
        <end position="87"/>
    </location>
</feature>
<feature type="transmembrane region" description="Helical" evidence="9">
    <location>
        <begin position="519"/>
        <end position="542"/>
    </location>
</feature>
<dbReference type="InterPro" id="IPR004623">
    <property type="entry name" value="KdpA"/>
</dbReference>
<feature type="transmembrane region" description="Helical" evidence="9">
    <location>
        <begin position="173"/>
        <end position="191"/>
    </location>
</feature>
<comment type="subcellular location">
    <subcellularLocation>
        <location evidence="9">Cell membrane</location>
        <topology evidence="9">Multi-pass membrane protein</topology>
    </subcellularLocation>
</comment>
<keyword evidence="4 9" id="KW-0812">Transmembrane</keyword>
<evidence type="ECO:0000256" key="8">
    <source>
        <dbReference type="ARBA" id="ARBA00023136"/>
    </source>
</evidence>
<sequence>MKWLSLVIIIGLFVLISIYVGKYMYNILFKTKSFVDPVMDKVDNAIYKVAGIEDKEMNWKEYIKALLTTNIVMIVVIFILLMVQQFIVGATNPSLNMNYHTAFNTAISFMTNTNLQDYTGEVNLTNLSQMIVIIFMMFTSAATGFAASGAFIKGITGHELGNFYKDLIRIITRLLLPVSIIVSIIMIWQGVPQTFQAHKIVQTLEGGTQTLAYGPVAALESIKHLGTNGGGFFGANSAHPFENPTPFTNILEILLMMFTPGAYFYVFGKATKNKKQGVALFSAALILFLAVIPIMYHFEALGNPVMNKIGITNILGNMEGKEVRFGMFDSSLFSVVTTAFTTGSVNNMHDSLTPIGGAITMWNMMLNVVFGGKGVGFMNLIIYAMLAVFICGLMVGRTPEFLRRKIEGKEMKIMAAVILIHPILILLPTALAAATGQASLSGYHGLSQILYQFTTSAANNGSGFEGLADTTVFWNVSTGIVMFLGRYVSMILLLALAASMKEKRLVAEGAVSFRTDTSLFVGVLIAVILIIGALTFLPVLVLGPGAEFLTIS</sequence>
<keyword evidence="3 9" id="KW-0633">Potassium transport</keyword>
<feature type="transmembrane region" description="Helical" evidence="9">
    <location>
        <begin position="374"/>
        <end position="395"/>
    </location>
</feature>
<gene>
    <name evidence="9 10" type="primary">kdpA</name>
    <name evidence="10" type="ORF">psyc5s11_22760</name>
</gene>
<dbReference type="PIRSF" id="PIRSF001294">
    <property type="entry name" value="K_ATPaseA"/>
    <property type="match status" value="1"/>
</dbReference>
<feature type="transmembrane region" description="Helical" evidence="9">
    <location>
        <begin position="6"/>
        <end position="25"/>
    </location>
</feature>
<dbReference type="Proteomes" id="UP000824633">
    <property type="component" value="Chromosome"/>
</dbReference>